<dbReference type="CDD" id="cd02165">
    <property type="entry name" value="NMNAT"/>
    <property type="match status" value="1"/>
</dbReference>
<keyword evidence="3 10" id="KW-0662">Pyridine nucleotide biosynthesis</keyword>
<evidence type="ECO:0000256" key="4">
    <source>
        <dbReference type="ARBA" id="ARBA00022679"/>
    </source>
</evidence>
<reference evidence="12" key="1">
    <citation type="submission" date="2020-12" db="EMBL/GenBank/DDBJ databases">
        <title>M. sibirica DSM 26468T genome.</title>
        <authorList>
            <person name="Thieme N."/>
            <person name="Rettenmaier R."/>
            <person name="Zverlov V."/>
            <person name="Liebl W."/>
        </authorList>
    </citation>
    <scope>NUCLEOTIDE SEQUENCE</scope>
    <source>
        <strain evidence="12">DSM 26468</strain>
    </source>
</reference>
<comment type="function">
    <text evidence="1 10">Catalyzes the reversible adenylation of nicotinate mononucleotide (NaMN) to nicotinic acid adenine dinucleotide (NaAD).</text>
</comment>
<keyword evidence="4 10" id="KW-0808">Transferase</keyword>
<protein>
    <recommendedName>
        <fullName evidence="10">Probable nicotinate-nucleotide adenylyltransferase</fullName>
        <ecNumber evidence="10">2.7.7.18</ecNumber>
    </recommendedName>
    <alternativeName>
        <fullName evidence="10">Deamido-NAD(+) diphosphorylase</fullName>
    </alternativeName>
    <alternativeName>
        <fullName evidence="10">Deamido-NAD(+) pyrophosphorylase</fullName>
    </alternativeName>
    <alternativeName>
        <fullName evidence="10">Nicotinate mononucleotide adenylyltransferase</fullName>
        <shortName evidence="10">NaMN adenylyltransferase</shortName>
    </alternativeName>
</protein>
<sequence>MKVGIMGGTFNPVHNGHLILAENAYEQIGLDNVIFMPTKNPPHKNITELVSEEHRYNMVRLAVMENPHFTLSDMELSRKGVTYTADTLSILKDKNPDDSYYFIVGADSFFMLQTWKDPQTIFNLSTIIVAGRDRINQDDMEQQLNFLVKTYHANVEFLDMPNIDISSAMIRERIANNQSVKYYVPDSVWAYIIKHYLYTRILR</sequence>
<keyword evidence="7 10" id="KW-0067">ATP-binding</keyword>
<evidence type="ECO:0000256" key="10">
    <source>
        <dbReference type="HAMAP-Rule" id="MF_00244"/>
    </source>
</evidence>
<dbReference type="PANTHER" id="PTHR39321">
    <property type="entry name" value="NICOTINATE-NUCLEOTIDE ADENYLYLTRANSFERASE-RELATED"/>
    <property type="match status" value="1"/>
</dbReference>
<evidence type="ECO:0000313" key="12">
    <source>
        <dbReference type="EMBL" id="MBH1940972.1"/>
    </source>
</evidence>
<dbReference type="PANTHER" id="PTHR39321:SF3">
    <property type="entry name" value="PHOSPHOPANTETHEINE ADENYLYLTRANSFERASE"/>
    <property type="match status" value="1"/>
</dbReference>
<evidence type="ECO:0000256" key="6">
    <source>
        <dbReference type="ARBA" id="ARBA00022741"/>
    </source>
</evidence>
<comment type="caution">
    <text evidence="12">The sequence shown here is derived from an EMBL/GenBank/DDBJ whole genome shotgun (WGS) entry which is preliminary data.</text>
</comment>
<keyword evidence="6 10" id="KW-0547">Nucleotide-binding</keyword>
<dbReference type="InterPro" id="IPR005248">
    <property type="entry name" value="NadD/NMNAT"/>
</dbReference>
<dbReference type="HAMAP" id="MF_00244">
    <property type="entry name" value="NaMN_adenylyltr"/>
    <property type="match status" value="1"/>
</dbReference>
<dbReference type="NCBIfam" id="TIGR00125">
    <property type="entry name" value="cyt_tran_rel"/>
    <property type="match status" value="1"/>
</dbReference>
<evidence type="ECO:0000256" key="5">
    <source>
        <dbReference type="ARBA" id="ARBA00022695"/>
    </source>
</evidence>
<evidence type="ECO:0000256" key="9">
    <source>
        <dbReference type="ARBA" id="ARBA00048721"/>
    </source>
</evidence>
<dbReference type="AlphaFoldDB" id="A0A8J7HCH4"/>
<evidence type="ECO:0000256" key="1">
    <source>
        <dbReference type="ARBA" id="ARBA00002324"/>
    </source>
</evidence>
<dbReference type="GO" id="GO:0009435">
    <property type="term" value="P:NAD+ biosynthetic process"/>
    <property type="evidence" value="ECO:0007669"/>
    <property type="project" value="UniProtKB-UniRule"/>
</dbReference>
<dbReference type="GO" id="GO:0005524">
    <property type="term" value="F:ATP binding"/>
    <property type="evidence" value="ECO:0007669"/>
    <property type="project" value="UniProtKB-KW"/>
</dbReference>
<comment type="similarity">
    <text evidence="10">Belongs to the NadD family.</text>
</comment>
<keyword evidence="5 10" id="KW-0548">Nucleotidyltransferase</keyword>
<comment type="catalytic activity">
    <reaction evidence="9 10">
        <text>nicotinate beta-D-ribonucleotide + ATP + H(+) = deamido-NAD(+) + diphosphate</text>
        <dbReference type="Rhea" id="RHEA:22860"/>
        <dbReference type="ChEBI" id="CHEBI:15378"/>
        <dbReference type="ChEBI" id="CHEBI:30616"/>
        <dbReference type="ChEBI" id="CHEBI:33019"/>
        <dbReference type="ChEBI" id="CHEBI:57502"/>
        <dbReference type="ChEBI" id="CHEBI:58437"/>
        <dbReference type="EC" id="2.7.7.18"/>
    </reaction>
</comment>
<dbReference type="Gene3D" id="3.40.50.620">
    <property type="entry name" value="HUPs"/>
    <property type="match status" value="1"/>
</dbReference>
<dbReference type="EMBL" id="JAEAGR010000007">
    <property type="protein sequence ID" value="MBH1940972.1"/>
    <property type="molecule type" value="Genomic_DNA"/>
</dbReference>
<evidence type="ECO:0000313" key="13">
    <source>
        <dbReference type="Proteomes" id="UP000623269"/>
    </source>
</evidence>
<name>A0A8J7HCH4_9FIRM</name>
<proteinExistence type="inferred from homology"/>
<dbReference type="NCBIfam" id="TIGR00482">
    <property type="entry name" value="nicotinate (nicotinamide) nucleotide adenylyltransferase"/>
    <property type="match status" value="1"/>
</dbReference>
<keyword evidence="13" id="KW-1185">Reference proteome</keyword>
<organism evidence="12 13">
    <name type="scientific">Mobilitalea sibirica</name>
    <dbReference type="NCBI Taxonomy" id="1462919"/>
    <lineage>
        <taxon>Bacteria</taxon>
        <taxon>Bacillati</taxon>
        <taxon>Bacillota</taxon>
        <taxon>Clostridia</taxon>
        <taxon>Lachnospirales</taxon>
        <taxon>Lachnospiraceae</taxon>
        <taxon>Mobilitalea</taxon>
    </lineage>
</organism>
<dbReference type="EC" id="2.7.7.18" evidence="10"/>
<feature type="domain" description="Cytidyltransferase-like" evidence="11">
    <location>
        <begin position="5"/>
        <end position="173"/>
    </location>
</feature>
<evidence type="ECO:0000259" key="11">
    <source>
        <dbReference type="Pfam" id="PF01467"/>
    </source>
</evidence>
<dbReference type="GO" id="GO:0004515">
    <property type="term" value="F:nicotinate-nucleotide adenylyltransferase activity"/>
    <property type="evidence" value="ECO:0007669"/>
    <property type="project" value="UniProtKB-UniRule"/>
</dbReference>
<accession>A0A8J7HCH4</accession>
<dbReference type="UniPathway" id="UPA00253">
    <property type="reaction ID" value="UER00332"/>
</dbReference>
<dbReference type="Proteomes" id="UP000623269">
    <property type="component" value="Unassembled WGS sequence"/>
</dbReference>
<dbReference type="InterPro" id="IPR004821">
    <property type="entry name" value="Cyt_trans-like"/>
</dbReference>
<dbReference type="RefSeq" id="WP_197661193.1">
    <property type="nucleotide sequence ID" value="NZ_JAEAGR010000007.1"/>
</dbReference>
<keyword evidence="8 10" id="KW-0520">NAD</keyword>
<dbReference type="NCBIfam" id="NF000840">
    <property type="entry name" value="PRK00071.1-3"/>
    <property type="match status" value="1"/>
</dbReference>
<evidence type="ECO:0000256" key="3">
    <source>
        <dbReference type="ARBA" id="ARBA00022642"/>
    </source>
</evidence>
<dbReference type="SUPFAM" id="SSF52374">
    <property type="entry name" value="Nucleotidylyl transferase"/>
    <property type="match status" value="1"/>
</dbReference>
<dbReference type="Pfam" id="PF01467">
    <property type="entry name" value="CTP_transf_like"/>
    <property type="match status" value="1"/>
</dbReference>
<gene>
    <name evidence="10" type="primary">nadD</name>
    <name evidence="12" type="ORF">I5677_08725</name>
</gene>
<evidence type="ECO:0000256" key="7">
    <source>
        <dbReference type="ARBA" id="ARBA00022840"/>
    </source>
</evidence>
<comment type="pathway">
    <text evidence="2 10">Cofactor biosynthesis; NAD(+) biosynthesis; deamido-NAD(+) from nicotinate D-ribonucleotide: step 1/1.</text>
</comment>
<dbReference type="InterPro" id="IPR014729">
    <property type="entry name" value="Rossmann-like_a/b/a_fold"/>
</dbReference>
<evidence type="ECO:0000256" key="2">
    <source>
        <dbReference type="ARBA" id="ARBA00005019"/>
    </source>
</evidence>
<evidence type="ECO:0000256" key="8">
    <source>
        <dbReference type="ARBA" id="ARBA00023027"/>
    </source>
</evidence>